<protein>
    <recommendedName>
        <fullName evidence="4">RRM domain-containing protein</fullName>
    </recommendedName>
</protein>
<dbReference type="EMBL" id="BMAT01006552">
    <property type="protein sequence ID" value="GFS14842.1"/>
    <property type="molecule type" value="Genomic_DNA"/>
</dbReference>
<feature type="region of interest" description="Disordered" evidence="1">
    <location>
        <begin position="173"/>
        <end position="219"/>
    </location>
</feature>
<evidence type="ECO:0008006" key="4">
    <source>
        <dbReference type="Google" id="ProtNLM"/>
    </source>
</evidence>
<dbReference type="Proteomes" id="UP000762676">
    <property type="component" value="Unassembled WGS sequence"/>
</dbReference>
<name>A0AAV4J060_9GAST</name>
<evidence type="ECO:0000313" key="2">
    <source>
        <dbReference type="EMBL" id="GFS14842.1"/>
    </source>
</evidence>
<dbReference type="AlphaFoldDB" id="A0AAV4J060"/>
<sequence length="234" mass="25991">MRRNNLRIFGVSDKNKYERAEETTKIVKDIIVKKLKLTQFNEASIDKTHRVGRFKTNSDRAIIVRFSTHSAAETVLASRRALKGSGIVITEDLTPTNLQKFKRIREIDTALQTWTKGGEIFVNSRVLKVLPGETLQNLRARLCQRENIASHGRSQGTQRSPYGGAPITAIRSRPAENTERLVTSPPCPPADNLERSTGPLTSTPTGAPDSRLAGPVDTPIQSRMQEMALTLTVF</sequence>
<dbReference type="PANTHER" id="PTHR11505">
    <property type="entry name" value="L1 TRANSPOSABLE ELEMENT-RELATED"/>
    <property type="match status" value="1"/>
</dbReference>
<comment type="caution">
    <text evidence="2">The sequence shown here is derived from an EMBL/GenBank/DDBJ whole genome shotgun (WGS) entry which is preliminary data.</text>
</comment>
<dbReference type="Gene3D" id="3.30.70.1820">
    <property type="entry name" value="L1 transposable element, RRM domain"/>
    <property type="match status" value="1"/>
</dbReference>
<evidence type="ECO:0000313" key="3">
    <source>
        <dbReference type="Proteomes" id="UP000762676"/>
    </source>
</evidence>
<reference evidence="2 3" key="1">
    <citation type="journal article" date="2021" name="Elife">
        <title>Chloroplast acquisition without the gene transfer in kleptoplastic sea slugs, Plakobranchus ocellatus.</title>
        <authorList>
            <person name="Maeda T."/>
            <person name="Takahashi S."/>
            <person name="Yoshida T."/>
            <person name="Shimamura S."/>
            <person name="Takaki Y."/>
            <person name="Nagai Y."/>
            <person name="Toyoda A."/>
            <person name="Suzuki Y."/>
            <person name="Arimoto A."/>
            <person name="Ishii H."/>
            <person name="Satoh N."/>
            <person name="Nishiyama T."/>
            <person name="Hasebe M."/>
            <person name="Maruyama T."/>
            <person name="Minagawa J."/>
            <person name="Obokata J."/>
            <person name="Shigenobu S."/>
        </authorList>
    </citation>
    <scope>NUCLEOTIDE SEQUENCE [LARGE SCALE GENOMIC DNA]</scope>
</reference>
<accession>A0AAV4J060</accession>
<feature type="region of interest" description="Disordered" evidence="1">
    <location>
        <begin position="149"/>
        <end position="168"/>
    </location>
</feature>
<organism evidence="2 3">
    <name type="scientific">Elysia marginata</name>
    <dbReference type="NCBI Taxonomy" id="1093978"/>
    <lineage>
        <taxon>Eukaryota</taxon>
        <taxon>Metazoa</taxon>
        <taxon>Spiralia</taxon>
        <taxon>Lophotrochozoa</taxon>
        <taxon>Mollusca</taxon>
        <taxon>Gastropoda</taxon>
        <taxon>Heterobranchia</taxon>
        <taxon>Euthyneura</taxon>
        <taxon>Panpulmonata</taxon>
        <taxon>Sacoglossa</taxon>
        <taxon>Placobranchoidea</taxon>
        <taxon>Plakobranchidae</taxon>
        <taxon>Elysia</taxon>
    </lineage>
</organism>
<evidence type="ECO:0000256" key="1">
    <source>
        <dbReference type="SAM" id="MobiDB-lite"/>
    </source>
</evidence>
<proteinExistence type="predicted"/>
<dbReference type="InterPro" id="IPR004244">
    <property type="entry name" value="Transposase_22"/>
</dbReference>
<keyword evidence="3" id="KW-1185">Reference proteome</keyword>
<gene>
    <name evidence="2" type="ORF">ElyMa_003172400</name>
</gene>